<keyword evidence="6" id="KW-0812">Transmembrane</keyword>
<dbReference type="Proteomes" id="UP000229972">
    <property type="component" value="Unassembled WGS sequence"/>
</dbReference>
<organism evidence="7 8">
    <name type="scientific">Candidatus Falkowbacteria bacterium CG10_big_fil_rev_8_21_14_0_10_37_18</name>
    <dbReference type="NCBI Taxonomy" id="1974562"/>
    <lineage>
        <taxon>Bacteria</taxon>
        <taxon>Candidatus Falkowiibacteriota</taxon>
    </lineage>
</organism>
<evidence type="ECO:0000256" key="5">
    <source>
        <dbReference type="SAM" id="MobiDB-lite"/>
    </source>
</evidence>
<keyword evidence="6" id="KW-1133">Transmembrane helix</keyword>
<gene>
    <name evidence="7" type="ORF">COT93_00840</name>
</gene>
<sequence length="334" mass="36054">MKKIVHSVFGRDNFVRITLPILLVVVLAIIGWSSFRPANTNLSEDQAKTKAETFINNNLMQAGSKATIKDITEAYGLYKLNIDITTSVVESYMSKDGKLFFPQALDIDQLSGEQGSAAGSATAPAATVSTKNDKPVVELFVMSYCPYGTQIEKGILPVIKALGDKIDFQLKFVNYAMHGEKELQENLAQYCIQKEQNSKFQDYLNCFLASEDSASCLSSTGVNKSKLDSCVSITDKQYKITENFKNNVEFQGTYPSFNVEKADNVKYSVAGSPTLIINGEEISSNRDAASLLTTICSGFNNSPAECSTTLSSASPAPGFGTGTTASGTGTAECQ</sequence>
<protein>
    <submittedName>
        <fullName evidence="7">Uncharacterized protein</fullName>
    </submittedName>
</protein>
<evidence type="ECO:0000313" key="8">
    <source>
        <dbReference type="Proteomes" id="UP000229972"/>
    </source>
</evidence>
<feature type="compositionally biased region" description="Low complexity" evidence="5">
    <location>
        <begin position="313"/>
        <end position="334"/>
    </location>
</feature>
<dbReference type="SUPFAM" id="SSF52833">
    <property type="entry name" value="Thioredoxin-like"/>
    <property type="match status" value="1"/>
</dbReference>
<dbReference type="EMBL" id="PFAL01000011">
    <property type="protein sequence ID" value="PIR95747.1"/>
    <property type="molecule type" value="Genomic_DNA"/>
</dbReference>
<name>A0A2H0V9G6_9BACT</name>
<comment type="caution">
    <text evidence="7">The sequence shown here is derived from an EMBL/GenBank/DDBJ whole genome shotgun (WGS) entry which is preliminary data.</text>
</comment>
<accession>A0A2H0V9G6</accession>
<keyword evidence="3" id="KW-0732">Signal</keyword>
<reference evidence="8" key="1">
    <citation type="submission" date="2017-09" db="EMBL/GenBank/DDBJ databases">
        <title>Depth-based differentiation of microbial function through sediment-hosted aquifers and enrichment of novel symbionts in the deep terrestrial subsurface.</title>
        <authorList>
            <person name="Probst A.J."/>
            <person name="Ladd B."/>
            <person name="Jarett J.K."/>
            <person name="Geller-Mcgrath D.E."/>
            <person name="Sieber C.M.K."/>
            <person name="Emerson J.B."/>
            <person name="Anantharaman K."/>
            <person name="Thomas B.C."/>
            <person name="Malmstrom R."/>
            <person name="Stieglmeier M."/>
            <person name="Klingl A."/>
            <person name="Woyke T."/>
            <person name="Ryan C.M."/>
            <person name="Banfield J.F."/>
        </authorList>
    </citation>
    <scope>NUCLEOTIDE SEQUENCE [LARGE SCALE GENOMIC DNA]</scope>
</reference>
<evidence type="ECO:0000256" key="1">
    <source>
        <dbReference type="ARBA" id="ARBA00004613"/>
    </source>
</evidence>
<dbReference type="GO" id="GO:0005576">
    <property type="term" value="C:extracellular region"/>
    <property type="evidence" value="ECO:0007669"/>
    <property type="project" value="UniProtKB-SubCell"/>
</dbReference>
<evidence type="ECO:0000256" key="3">
    <source>
        <dbReference type="ARBA" id="ARBA00022729"/>
    </source>
</evidence>
<comment type="subcellular location">
    <subcellularLocation>
        <location evidence="1">Secreted</location>
    </subcellularLocation>
</comment>
<evidence type="ECO:0000256" key="6">
    <source>
        <dbReference type="SAM" id="Phobius"/>
    </source>
</evidence>
<keyword evidence="2" id="KW-0964">Secreted</keyword>
<evidence type="ECO:0000313" key="7">
    <source>
        <dbReference type="EMBL" id="PIR95747.1"/>
    </source>
</evidence>
<keyword evidence="4" id="KW-0325">Glycoprotein</keyword>
<dbReference type="PANTHER" id="PTHR13234">
    <property type="entry name" value="GAMMA-INTERFERON INDUCIBLE LYSOSOMAL THIOL REDUCTASE GILT"/>
    <property type="match status" value="1"/>
</dbReference>
<dbReference type="PANTHER" id="PTHR13234:SF8">
    <property type="entry name" value="GAMMA-INTERFERON-INDUCIBLE LYSOSOMAL THIOL REDUCTASE"/>
    <property type="match status" value="1"/>
</dbReference>
<dbReference type="InterPro" id="IPR036249">
    <property type="entry name" value="Thioredoxin-like_sf"/>
</dbReference>
<evidence type="ECO:0000256" key="2">
    <source>
        <dbReference type="ARBA" id="ARBA00022525"/>
    </source>
</evidence>
<feature type="transmembrane region" description="Helical" evidence="6">
    <location>
        <begin position="14"/>
        <end position="35"/>
    </location>
</feature>
<dbReference type="AlphaFoldDB" id="A0A2H0V9G6"/>
<keyword evidence="6" id="KW-0472">Membrane</keyword>
<dbReference type="InterPro" id="IPR004911">
    <property type="entry name" value="Interferon-induced_GILT"/>
</dbReference>
<feature type="region of interest" description="Disordered" evidence="5">
    <location>
        <begin position="310"/>
        <end position="334"/>
    </location>
</feature>
<dbReference type="GO" id="GO:0016671">
    <property type="term" value="F:oxidoreductase activity, acting on a sulfur group of donors, disulfide as acceptor"/>
    <property type="evidence" value="ECO:0007669"/>
    <property type="project" value="InterPro"/>
</dbReference>
<dbReference type="Gene3D" id="3.40.30.10">
    <property type="entry name" value="Glutaredoxin"/>
    <property type="match status" value="1"/>
</dbReference>
<evidence type="ECO:0000256" key="4">
    <source>
        <dbReference type="ARBA" id="ARBA00023180"/>
    </source>
</evidence>
<proteinExistence type="predicted"/>